<evidence type="ECO:0000256" key="14">
    <source>
        <dbReference type="RuleBase" id="RU363109"/>
    </source>
</evidence>
<evidence type="ECO:0000256" key="4">
    <source>
        <dbReference type="ARBA" id="ARBA00013122"/>
    </source>
</evidence>
<dbReference type="GO" id="GO:0030148">
    <property type="term" value="P:sphingolipid biosynthetic process"/>
    <property type="evidence" value="ECO:0007669"/>
    <property type="project" value="TreeGrafter"/>
</dbReference>
<comment type="similarity">
    <text evidence="3 14">Belongs to the very long-chain fatty acids dehydratase HACD family.</text>
</comment>
<dbReference type="GO" id="GO:0102158">
    <property type="term" value="F:very-long-chain (3R)-3-hydroxyacyl-CoA dehydratase activity"/>
    <property type="evidence" value="ECO:0007669"/>
    <property type="project" value="UniProtKB-EC"/>
</dbReference>
<evidence type="ECO:0000256" key="7">
    <source>
        <dbReference type="ARBA" id="ARBA00022832"/>
    </source>
</evidence>
<dbReference type="GO" id="GO:0030497">
    <property type="term" value="P:fatty acid elongation"/>
    <property type="evidence" value="ECO:0007669"/>
    <property type="project" value="TreeGrafter"/>
</dbReference>
<evidence type="ECO:0000256" key="10">
    <source>
        <dbReference type="ARBA" id="ARBA00023136"/>
    </source>
</evidence>
<keyword evidence="9 14" id="KW-0443">Lipid metabolism</keyword>
<evidence type="ECO:0000256" key="6">
    <source>
        <dbReference type="ARBA" id="ARBA00022692"/>
    </source>
</evidence>
<evidence type="ECO:0000256" key="13">
    <source>
        <dbReference type="ARBA" id="ARBA00036671"/>
    </source>
</evidence>
<evidence type="ECO:0000256" key="11">
    <source>
        <dbReference type="ARBA" id="ARBA00023160"/>
    </source>
</evidence>
<evidence type="ECO:0000256" key="3">
    <source>
        <dbReference type="ARBA" id="ARBA00007811"/>
    </source>
</evidence>
<dbReference type="PANTHER" id="PTHR11035">
    <property type="entry name" value="VERY-LONG-CHAIN (3R)-3-HYDROXYACYL-COA DEHYDRATASE"/>
    <property type="match status" value="1"/>
</dbReference>
<evidence type="ECO:0000256" key="1">
    <source>
        <dbReference type="ARBA" id="ARBA00004141"/>
    </source>
</evidence>
<proteinExistence type="inferred from homology"/>
<dbReference type="InterPro" id="IPR007482">
    <property type="entry name" value="Tyr_Pase-like_PTPLA"/>
</dbReference>
<reference evidence="15" key="1">
    <citation type="journal article" date="2020" name="Nat. Commun.">
        <title>Large-scale genome sequencing of mycorrhizal fungi provides insights into the early evolution of symbiotic traits.</title>
        <authorList>
            <person name="Miyauchi S."/>
            <person name="Kiss E."/>
            <person name="Kuo A."/>
            <person name="Drula E."/>
            <person name="Kohler A."/>
            <person name="Sanchez-Garcia M."/>
            <person name="Morin E."/>
            <person name="Andreopoulos B."/>
            <person name="Barry K.W."/>
            <person name="Bonito G."/>
            <person name="Buee M."/>
            <person name="Carver A."/>
            <person name="Chen C."/>
            <person name="Cichocki N."/>
            <person name="Clum A."/>
            <person name="Culley D."/>
            <person name="Crous P.W."/>
            <person name="Fauchery L."/>
            <person name="Girlanda M."/>
            <person name="Hayes R.D."/>
            <person name="Keri Z."/>
            <person name="LaButti K."/>
            <person name="Lipzen A."/>
            <person name="Lombard V."/>
            <person name="Magnuson J."/>
            <person name="Maillard F."/>
            <person name="Murat C."/>
            <person name="Nolan M."/>
            <person name="Ohm R.A."/>
            <person name="Pangilinan J."/>
            <person name="Pereira M.F."/>
            <person name="Perotto S."/>
            <person name="Peter M."/>
            <person name="Pfister S."/>
            <person name="Riley R."/>
            <person name="Sitrit Y."/>
            <person name="Stielow J.B."/>
            <person name="Szollosi G."/>
            <person name="Zifcakova L."/>
            <person name="Stursova M."/>
            <person name="Spatafora J.W."/>
            <person name="Tedersoo L."/>
            <person name="Vaario L.M."/>
            <person name="Yamada A."/>
            <person name="Yan M."/>
            <person name="Wang P."/>
            <person name="Xu J."/>
            <person name="Bruns T."/>
            <person name="Baldrian P."/>
            <person name="Vilgalys R."/>
            <person name="Dunand C."/>
            <person name="Henrissat B."/>
            <person name="Grigoriev I.V."/>
            <person name="Hibbett D."/>
            <person name="Nagy L.G."/>
            <person name="Martin F.M."/>
        </authorList>
    </citation>
    <scope>NUCLEOTIDE SEQUENCE</scope>
    <source>
        <strain evidence="15">UP504</strain>
    </source>
</reference>
<comment type="caution">
    <text evidence="15">The sequence shown here is derived from an EMBL/GenBank/DDBJ whole genome shotgun (WGS) entry which is preliminary data.</text>
</comment>
<name>A0A9P6AV38_9AGAM</name>
<keyword evidence="11 14" id="KW-0275">Fatty acid biosynthesis</keyword>
<accession>A0A9P6AV38</accession>
<evidence type="ECO:0000313" key="15">
    <source>
        <dbReference type="EMBL" id="KAF9512503.1"/>
    </source>
</evidence>
<dbReference type="Proteomes" id="UP000886523">
    <property type="component" value="Unassembled WGS sequence"/>
</dbReference>
<dbReference type="OrthoDB" id="46988at2759"/>
<evidence type="ECO:0000313" key="16">
    <source>
        <dbReference type="Proteomes" id="UP000886523"/>
    </source>
</evidence>
<comment type="subcellular location">
    <subcellularLocation>
        <location evidence="14">Endoplasmic reticulum membrane</location>
        <topology evidence="14">Multi-pass membrane protein</topology>
    </subcellularLocation>
    <subcellularLocation>
        <location evidence="1">Membrane</location>
        <topology evidence="1">Multi-pass membrane protein</topology>
    </subcellularLocation>
</comment>
<protein>
    <recommendedName>
        <fullName evidence="4 14">Very-long-chain (3R)-3-hydroxyacyl-CoA dehydratase</fullName>
        <ecNumber evidence="4 14">4.2.1.134</ecNumber>
    </recommendedName>
</protein>
<evidence type="ECO:0000256" key="9">
    <source>
        <dbReference type="ARBA" id="ARBA00023098"/>
    </source>
</evidence>
<dbReference type="GO" id="GO:0005789">
    <property type="term" value="C:endoplasmic reticulum membrane"/>
    <property type="evidence" value="ECO:0007669"/>
    <property type="project" value="UniProtKB-SubCell"/>
</dbReference>
<dbReference type="GO" id="GO:0042761">
    <property type="term" value="P:very long-chain fatty acid biosynthetic process"/>
    <property type="evidence" value="ECO:0007669"/>
    <property type="project" value="TreeGrafter"/>
</dbReference>
<sequence length="206" mass="22850">MGQWIALGEPRLRDVQVQISRGFSVSFCLQFPVDAGCMCTIFQSSTGTSCGLLYPPINPTAAESPTNTIQHLIAKIPLTLWSATPLTQAKVKIYNDMLPPFLPYSDHANTPHSVPGLKVVVVQSFAILEVDHVLLALLRRLLRRPAMQVASRLTLVWSIVENFAETGTNPIYARMVTAWSIAEQSNEHFLIGVPDLLRPIFEESDH</sequence>
<keyword evidence="14" id="KW-0256">Endoplasmic reticulum</keyword>
<keyword evidence="8" id="KW-1133">Transmembrane helix</keyword>
<dbReference type="EMBL" id="MU128985">
    <property type="protein sequence ID" value="KAF9512503.1"/>
    <property type="molecule type" value="Genomic_DNA"/>
</dbReference>
<dbReference type="PANTHER" id="PTHR11035:SF3">
    <property type="entry name" value="VERY-LONG-CHAIN (3R)-3-HYDROXYACYL-COA DEHYDRATASE"/>
    <property type="match status" value="1"/>
</dbReference>
<keyword evidence="6" id="KW-0812">Transmembrane</keyword>
<gene>
    <name evidence="15" type="ORF">BS47DRAFT_1394103</name>
</gene>
<keyword evidence="7 14" id="KW-0276">Fatty acid metabolism</keyword>
<organism evidence="15 16">
    <name type="scientific">Hydnum rufescens UP504</name>
    <dbReference type="NCBI Taxonomy" id="1448309"/>
    <lineage>
        <taxon>Eukaryota</taxon>
        <taxon>Fungi</taxon>
        <taxon>Dikarya</taxon>
        <taxon>Basidiomycota</taxon>
        <taxon>Agaricomycotina</taxon>
        <taxon>Agaricomycetes</taxon>
        <taxon>Cantharellales</taxon>
        <taxon>Hydnaceae</taxon>
        <taxon>Hydnum</taxon>
    </lineage>
</organism>
<evidence type="ECO:0000256" key="8">
    <source>
        <dbReference type="ARBA" id="ARBA00022989"/>
    </source>
</evidence>
<keyword evidence="5 14" id="KW-0444">Lipid biosynthesis</keyword>
<evidence type="ECO:0000256" key="5">
    <source>
        <dbReference type="ARBA" id="ARBA00022516"/>
    </source>
</evidence>
<evidence type="ECO:0000256" key="2">
    <source>
        <dbReference type="ARBA" id="ARBA00005194"/>
    </source>
</evidence>
<keyword evidence="16" id="KW-1185">Reference proteome</keyword>
<dbReference type="AlphaFoldDB" id="A0A9P6AV38"/>
<dbReference type="EC" id="4.2.1.134" evidence="4 14"/>
<dbReference type="Pfam" id="PF04387">
    <property type="entry name" value="PTPLA"/>
    <property type="match status" value="1"/>
</dbReference>
<keyword evidence="12 14" id="KW-0456">Lyase</keyword>
<comment type="catalytic activity">
    <reaction evidence="13 14">
        <text>a very-long-chain (3R)-3-hydroxyacyl-CoA = a very-long-chain (2E)-enoyl-CoA + H2O</text>
        <dbReference type="Rhea" id="RHEA:45812"/>
        <dbReference type="ChEBI" id="CHEBI:15377"/>
        <dbReference type="ChEBI" id="CHEBI:83728"/>
        <dbReference type="ChEBI" id="CHEBI:85440"/>
        <dbReference type="EC" id="4.2.1.134"/>
    </reaction>
</comment>
<comment type="function">
    <text evidence="14">Catalyzes the third of the four reactions of the long-chain fatty acids elongation cycle. This endoplasmic reticulum-bound enzymatic process, allows the addition of two carbons to the chain of long- and very long-chain fatty acids/VLCFAs per cycle. This enzyme catalyzes the dehydration of the 3-hydroxyacyl-CoA intermediate into trans-2,3-enoyl-CoA, within each cycle of fatty acid elongation. Thereby, it participates to the production of VLCFAs of different chain lengths that are involved in multiple biological processes as precursors of membrane lipids and lipid mediators.</text>
</comment>
<keyword evidence="10 14" id="KW-0472">Membrane</keyword>
<evidence type="ECO:0000256" key="12">
    <source>
        <dbReference type="ARBA" id="ARBA00023239"/>
    </source>
</evidence>
<comment type="pathway">
    <text evidence="2 14">Lipid metabolism; fatty acid biosynthesis.</text>
</comment>